<name>A0AAD5R1F5_PARTN</name>
<sequence>MADIIVRQLCVEFRKRRVLAAKAAETVVENANIHEKLQKSKFEKYLDVKSKIAREDIYQLKMEKEQQLLVDAEQEMTAAQQSIPDRDTKKFFNE</sequence>
<gene>
    <name evidence="2" type="ORF">KIN20_028332</name>
</gene>
<feature type="coiled-coil region" evidence="1">
    <location>
        <begin position="55"/>
        <end position="82"/>
    </location>
</feature>
<protein>
    <submittedName>
        <fullName evidence="2">Uncharacterized protein</fullName>
    </submittedName>
</protein>
<evidence type="ECO:0000313" key="2">
    <source>
        <dbReference type="EMBL" id="KAJ1367424.1"/>
    </source>
</evidence>
<dbReference type="Proteomes" id="UP001196413">
    <property type="component" value="Unassembled WGS sequence"/>
</dbReference>
<evidence type="ECO:0000256" key="1">
    <source>
        <dbReference type="SAM" id="Coils"/>
    </source>
</evidence>
<keyword evidence="3" id="KW-1185">Reference proteome</keyword>
<dbReference type="AlphaFoldDB" id="A0AAD5R1F5"/>
<evidence type="ECO:0000313" key="3">
    <source>
        <dbReference type="Proteomes" id="UP001196413"/>
    </source>
</evidence>
<dbReference type="EMBL" id="JAHQIW010005896">
    <property type="protein sequence ID" value="KAJ1367424.1"/>
    <property type="molecule type" value="Genomic_DNA"/>
</dbReference>
<comment type="caution">
    <text evidence="2">The sequence shown here is derived from an EMBL/GenBank/DDBJ whole genome shotgun (WGS) entry which is preliminary data.</text>
</comment>
<reference evidence="2" key="1">
    <citation type="submission" date="2021-06" db="EMBL/GenBank/DDBJ databases">
        <title>Parelaphostrongylus tenuis whole genome reference sequence.</title>
        <authorList>
            <person name="Garwood T.J."/>
            <person name="Larsen P.A."/>
            <person name="Fountain-Jones N.M."/>
            <person name="Garbe J.R."/>
            <person name="Macchietto M.G."/>
            <person name="Kania S.A."/>
            <person name="Gerhold R.W."/>
            <person name="Richards J.E."/>
            <person name="Wolf T.M."/>
        </authorList>
    </citation>
    <scope>NUCLEOTIDE SEQUENCE</scope>
    <source>
        <strain evidence="2">MNPRO001-30</strain>
        <tissue evidence="2">Meninges</tissue>
    </source>
</reference>
<proteinExistence type="predicted"/>
<organism evidence="2 3">
    <name type="scientific">Parelaphostrongylus tenuis</name>
    <name type="common">Meningeal worm</name>
    <dbReference type="NCBI Taxonomy" id="148309"/>
    <lineage>
        <taxon>Eukaryota</taxon>
        <taxon>Metazoa</taxon>
        <taxon>Ecdysozoa</taxon>
        <taxon>Nematoda</taxon>
        <taxon>Chromadorea</taxon>
        <taxon>Rhabditida</taxon>
        <taxon>Rhabditina</taxon>
        <taxon>Rhabditomorpha</taxon>
        <taxon>Strongyloidea</taxon>
        <taxon>Metastrongylidae</taxon>
        <taxon>Parelaphostrongylus</taxon>
    </lineage>
</organism>
<accession>A0AAD5R1F5</accession>
<keyword evidence="1" id="KW-0175">Coiled coil</keyword>